<feature type="compositionally biased region" description="Polar residues" evidence="1">
    <location>
        <begin position="498"/>
        <end position="509"/>
    </location>
</feature>
<dbReference type="Gene3D" id="2.120.10.80">
    <property type="entry name" value="Kelch-type beta propeller"/>
    <property type="match status" value="1"/>
</dbReference>
<feature type="region of interest" description="Disordered" evidence="1">
    <location>
        <begin position="489"/>
        <end position="509"/>
    </location>
</feature>
<evidence type="ECO:0000313" key="3">
    <source>
        <dbReference type="EMBL" id="KAG5929811.1"/>
    </source>
</evidence>
<keyword evidence="2" id="KW-1133">Transmembrane helix</keyword>
<feature type="region of interest" description="Disordered" evidence="1">
    <location>
        <begin position="540"/>
        <end position="565"/>
    </location>
</feature>
<name>A0A8K0JC38_9HYPO</name>
<accession>A0A8K0JC38</accession>
<evidence type="ECO:0000256" key="2">
    <source>
        <dbReference type="SAM" id="Phobius"/>
    </source>
</evidence>
<keyword evidence="4" id="KW-1185">Reference proteome</keyword>
<evidence type="ECO:0000256" key="1">
    <source>
        <dbReference type="SAM" id="MobiDB-lite"/>
    </source>
</evidence>
<dbReference type="InterPro" id="IPR015915">
    <property type="entry name" value="Kelch-typ_b-propeller"/>
</dbReference>
<keyword evidence="2" id="KW-0812">Transmembrane</keyword>
<dbReference type="OrthoDB" id="5352000at2759"/>
<keyword evidence="2" id="KW-0472">Membrane</keyword>
<dbReference type="Proteomes" id="UP000811619">
    <property type="component" value="Unassembled WGS sequence"/>
</dbReference>
<evidence type="ECO:0000313" key="4">
    <source>
        <dbReference type="Proteomes" id="UP000811619"/>
    </source>
</evidence>
<reference evidence="3" key="1">
    <citation type="journal article" date="2020" name="bioRxiv">
        <title>Whole genome comparisons of ergot fungi reveals the divergence and evolution of species within the genus Claviceps are the result of varying mechanisms driving genome evolution and host range expansion.</title>
        <authorList>
            <person name="Wyka S.A."/>
            <person name="Mondo S.J."/>
            <person name="Liu M."/>
            <person name="Dettman J."/>
            <person name="Nalam V."/>
            <person name="Broders K.D."/>
        </authorList>
    </citation>
    <scope>NUCLEOTIDE SEQUENCE</scope>
    <source>
        <strain evidence="3">CCC 489</strain>
    </source>
</reference>
<protein>
    <recommendedName>
        <fullName evidence="5">Pre-mRNA splicing factor CLF1</fullName>
    </recommendedName>
</protein>
<sequence length="744" mass="78686">MPVPKPPSSLDNSCTVIYNNTLYSYSPQGFVSIGLEDGAVWKKLDMGVQVDGATCVGSARPKNVDPAFFVIGGHTRSDDYTGLQKYTYSTGKWTTIKLKNLVTKHRQWHSSAYIEASDTILVFGGNQDGKAGSPSADTFSILASEPYNITTPPPRPVPDAPPASLRPIVTPWTDSDLIVVGGGTTVEHTKIFYFNSDAGWRYSGTSLAEAIAKDTSSIQGVCVSRADGPTSLIMFDLSQSPNQVSRAVVLDAGGSPKVKSPIISRQVSVDAPDSGKRGPTLSDWPEYNATLAPKDARQNFAIAQAPNGMVVLSGGGSSKDPIALFNTTSNDWINATDFFTGNRQKVLSPTSTASSISSSSTDFYPNMAAGHATSTTTASASASASSPLTSHSTQNSGLSIEAILGITLGCIAGLLVLLGLILLLLRRHRKSLEYAERGKARAPSDEKDMSAFTRGKFSPAAAFRGHRPQASAESYSSVAILMGRVNKEKSGLARRPSNDTTRSSLSSLHKQFKSTISKPIPQPTGYPHLQGHDERGVAFAPSVAEPRPRNGPMEADDGTRRSSGWNKYWSGGSALQILGFGNGKRATATSEQSSYYSEMMNNARTTQDSATVPPLSFEGRPRVDSVNSGSPVVAHHTTNLPFTESMSGTIERPVSTVSSASGYSSGIPESINEIWHSKEATAPWGSNRAPGSAYAPGAHQMAGAPGGSAAQEPSSSSGGSQQPHFVMSSTSDMSWLNLGDQSRV</sequence>
<dbReference type="AlphaFoldDB" id="A0A8K0JC38"/>
<dbReference type="SUPFAM" id="SSF50965">
    <property type="entry name" value="Galactose oxidase, central domain"/>
    <property type="match status" value="1"/>
</dbReference>
<evidence type="ECO:0008006" key="5">
    <source>
        <dbReference type="Google" id="ProtNLM"/>
    </source>
</evidence>
<feature type="compositionally biased region" description="Low complexity" evidence="1">
    <location>
        <begin position="707"/>
        <end position="723"/>
    </location>
</feature>
<gene>
    <name evidence="3" type="ORF">E4U42_004438</name>
</gene>
<feature type="region of interest" description="Disordered" evidence="1">
    <location>
        <begin position="682"/>
        <end position="744"/>
    </location>
</feature>
<comment type="caution">
    <text evidence="3">The sequence shown here is derived from an EMBL/GenBank/DDBJ whole genome shotgun (WGS) entry which is preliminary data.</text>
</comment>
<organism evidence="3 4">
    <name type="scientific">Claviceps africana</name>
    <dbReference type="NCBI Taxonomy" id="83212"/>
    <lineage>
        <taxon>Eukaryota</taxon>
        <taxon>Fungi</taxon>
        <taxon>Dikarya</taxon>
        <taxon>Ascomycota</taxon>
        <taxon>Pezizomycotina</taxon>
        <taxon>Sordariomycetes</taxon>
        <taxon>Hypocreomycetidae</taxon>
        <taxon>Hypocreales</taxon>
        <taxon>Clavicipitaceae</taxon>
        <taxon>Claviceps</taxon>
    </lineage>
</organism>
<dbReference type="InterPro" id="IPR011043">
    <property type="entry name" value="Gal_Oxase/kelch_b-propeller"/>
</dbReference>
<feature type="transmembrane region" description="Helical" evidence="2">
    <location>
        <begin position="402"/>
        <end position="425"/>
    </location>
</feature>
<dbReference type="EMBL" id="SRPY01000039">
    <property type="protein sequence ID" value="KAG5929811.1"/>
    <property type="molecule type" value="Genomic_DNA"/>
</dbReference>
<proteinExistence type="predicted"/>